<dbReference type="EMBL" id="QUZU01000009">
    <property type="protein sequence ID" value="TFY90079.1"/>
    <property type="molecule type" value="Genomic_DNA"/>
</dbReference>
<dbReference type="AlphaFoldDB" id="A0A4Z0AV82"/>
<comment type="caution">
    <text evidence="1">The sequence shown here is derived from an EMBL/GenBank/DDBJ whole genome shotgun (WGS) entry which is preliminary data.</text>
</comment>
<protein>
    <submittedName>
        <fullName evidence="1">Uncharacterized protein</fullName>
    </submittedName>
</protein>
<name>A0A4Z0AV82_9PSED</name>
<gene>
    <name evidence="1" type="ORF">DYL59_10065</name>
</gene>
<organism evidence="1 2">
    <name type="scientific">Pseudomonas kairouanensis</name>
    <dbReference type="NCBI Taxonomy" id="2293832"/>
    <lineage>
        <taxon>Bacteria</taxon>
        <taxon>Pseudomonadati</taxon>
        <taxon>Pseudomonadota</taxon>
        <taxon>Gammaproteobacteria</taxon>
        <taxon>Pseudomonadales</taxon>
        <taxon>Pseudomonadaceae</taxon>
        <taxon>Pseudomonas</taxon>
    </lineage>
</organism>
<sequence>MKKEHPLKQRWKVLCVAACCGLGLTPWEKIPELISSEVSGYYISDGGLSTGYKVLKIDRSGDGKMYSYDAMHHGILNAYPFKYSSTFLTITLDFVGGGQAVLSEGWLGLEGRLHCSRGSCGGLGTVSRVGESETDLPEAFQRALSKTIY</sequence>
<accession>A0A4Z0AV82</accession>
<reference evidence="1 2" key="1">
    <citation type="journal article" date="2019" name="Syst. Appl. Microbiol.">
        <title>New species of pathogenic Pseudomonas isolated from citrus in Tunisia: Proposal of Pseudomonas kairouanensis sp. nov. and Pseudomonas nabeulensis sp. nov.</title>
        <authorList>
            <person name="Oueslati M."/>
            <person name="Mulet M."/>
            <person name="Gomila M."/>
            <person name="Berge O."/>
            <person name="Hajlaoui M.R."/>
            <person name="Lalucat J."/>
            <person name="Sadfi-Zouaoui N."/>
            <person name="Garcia-Valdes E."/>
        </authorList>
    </citation>
    <scope>NUCLEOTIDE SEQUENCE [LARGE SCALE GENOMIC DNA]</scope>
    <source>
        <strain evidence="1 2">KC12</strain>
    </source>
</reference>
<evidence type="ECO:0000313" key="2">
    <source>
        <dbReference type="Proteomes" id="UP000297391"/>
    </source>
</evidence>
<evidence type="ECO:0000313" key="1">
    <source>
        <dbReference type="EMBL" id="TFY90079.1"/>
    </source>
</evidence>
<dbReference type="RefSeq" id="WP_135289050.1">
    <property type="nucleotide sequence ID" value="NZ_QUZU01000009.1"/>
</dbReference>
<dbReference type="Proteomes" id="UP000297391">
    <property type="component" value="Unassembled WGS sequence"/>
</dbReference>
<dbReference type="OrthoDB" id="7000315at2"/>
<keyword evidence="2" id="KW-1185">Reference proteome</keyword>
<proteinExistence type="predicted"/>